<dbReference type="EMBL" id="CP102845">
    <property type="protein sequence ID" value="UVF19737.1"/>
    <property type="molecule type" value="Genomic_DNA"/>
</dbReference>
<evidence type="ECO:0000313" key="2">
    <source>
        <dbReference type="Proteomes" id="UP001017257"/>
    </source>
</evidence>
<protein>
    <recommendedName>
        <fullName evidence="3">Nitroreductase family protein</fullName>
    </recommendedName>
</protein>
<dbReference type="RefSeq" id="WP_173948782.1">
    <property type="nucleotide sequence ID" value="NZ_CP102845.1"/>
</dbReference>
<dbReference type="SUPFAM" id="SSF55469">
    <property type="entry name" value="FMN-dependent nitroreductase-like"/>
    <property type="match status" value="1"/>
</dbReference>
<dbReference type="Gene3D" id="3.40.109.10">
    <property type="entry name" value="NADH Oxidase"/>
    <property type="match status" value="1"/>
</dbReference>
<gene>
    <name evidence="1" type="ORF">HPT29_000830</name>
</gene>
<keyword evidence="2" id="KW-1185">Reference proteome</keyword>
<accession>A0ABY5RU47</accession>
<dbReference type="Proteomes" id="UP001017257">
    <property type="component" value="Chromosome"/>
</dbReference>
<dbReference type="InterPro" id="IPR000415">
    <property type="entry name" value="Nitroreductase-like"/>
</dbReference>
<reference evidence="1" key="1">
    <citation type="submission" date="2022-08" db="EMBL/GenBank/DDBJ databases">
        <title>Microvirga terrae sp. nov., isolated from soil.</title>
        <authorList>
            <person name="Kim K.H."/>
            <person name="Seo Y.L."/>
            <person name="Kim J.M."/>
            <person name="Lee J.K."/>
            <person name="Han D.M."/>
            <person name="Jeon C.O."/>
        </authorList>
    </citation>
    <scope>NUCLEOTIDE SEQUENCE</scope>
    <source>
        <strain evidence="1">R24</strain>
    </source>
</reference>
<sequence length="62" mass="6987">MPALPDSALDRLFRHARTHRWWQDRPIPDETLRAVADLAKLGPTSANFSPGRSAREEFCAIA</sequence>
<evidence type="ECO:0008006" key="3">
    <source>
        <dbReference type="Google" id="ProtNLM"/>
    </source>
</evidence>
<proteinExistence type="predicted"/>
<evidence type="ECO:0000313" key="1">
    <source>
        <dbReference type="EMBL" id="UVF19737.1"/>
    </source>
</evidence>
<name>A0ABY5RU47_9HYPH</name>
<organism evidence="1 2">
    <name type="scientific">Microvirga terrae</name>
    <dbReference type="NCBI Taxonomy" id="2740529"/>
    <lineage>
        <taxon>Bacteria</taxon>
        <taxon>Pseudomonadati</taxon>
        <taxon>Pseudomonadota</taxon>
        <taxon>Alphaproteobacteria</taxon>
        <taxon>Hyphomicrobiales</taxon>
        <taxon>Methylobacteriaceae</taxon>
        <taxon>Microvirga</taxon>
    </lineage>
</organism>